<dbReference type="PANTHER" id="PTHR38225">
    <property type="entry name" value="PROTEIN, PUTATIVE-RELATED"/>
    <property type="match status" value="1"/>
</dbReference>
<gene>
    <name evidence="3" type="primary">LOC105043714</name>
</gene>
<evidence type="ECO:0000256" key="1">
    <source>
        <dbReference type="SAM" id="Phobius"/>
    </source>
</evidence>
<dbReference type="GeneID" id="105043714"/>
<dbReference type="Proteomes" id="UP000504607">
    <property type="component" value="Chromosome 4"/>
</dbReference>
<organism evidence="2 3">
    <name type="scientific">Elaeis guineensis var. tenera</name>
    <name type="common">Oil palm</name>
    <dbReference type="NCBI Taxonomy" id="51953"/>
    <lineage>
        <taxon>Eukaryota</taxon>
        <taxon>Viridiplantae</taxon>
        <taxon>Streptophyta</taxon>
        <taxon>Embryophyta</taxon>
        <taxon>Tracheophyta</taxon>
        <taxon>Spermatophyta</taxon>
        <taxon>Magnoliopsida</taxon>
        <taxon>Liliopsida</taxon>
        <taxon>Arecaceae</taxon>
        <taxon>Arecoideae</taxon>
        <taxon>Cocoseae</taxon>
        <taxon>Elaeidinae</taxon>
        <taxon>Elaeis</taxon>
    </lineage>
</organism>
<keyword evidence="1" id="KW-1133">Transmembrane helix</keyword>
<feature type="transmembrane region" description="Helical" evidence="1">
    <location>
        <begin position="98"/>
        <end position="121"/>
    </location>
</feature>
<dbReference type="InParanoid" id="A0A6I9R9H3"/>
<dbReference type="AlphaFoldDB" id="A0A6I9R9H3"/>
<dbReference type="OrthoDB" id="1667576at2759"/>
<name>A0A6I9R9H3_ELAGV</name>
<protein>
    <submittedName>
        <fullName evidence="3">Uncharacterized protein LOC105043714</fullName>
    </submittedName>
</protein>
<accession>A0A6I9R9H3</accession>
<keyword evidence="1" id="KW-0472">Membrane</keyword>
<evidence type="ECO:0000313" key="3">
    <source>
        <dbReference type="RefSeq" id="XP_010919680.1"/>
    </source>
</evidence>
<sequence length="125" mass="14071">MAASLPPSFYGLRRLTPRSKVRLALQTRAQNSANEGNSSISIVDANMGVLKKRMEKLRMQERLQRRCKDGEGWYYHKQYDCSLKRSAKLSETLEVAELVAGTFGLTILSCTFCLCLVSLMAHLGR</sequence>
<dbReference type="PANTHER" id="PTHR38225:SF4">
    <property type="entry name" value="PROTEIN, PUTATIVE-RELATED"/>
    <property type="match status" value="1"/>
</dbReference>
<dbReference type="RefSeq" id="XP_010919680.1">
    <property type="nucleotide sequence ID" value="XM_010921378.3"/>
</dbReference>
<reference evidence="3" key="1">
    <citation type="submission" date="2025-08" db="UniProtKB">
        <authorList>
            <consortium name="RefSeq"/>
        </authorList>
    </citation>
    <scope>IDENTIFICATION</scope>
</reference>
<dbReference type="KEGG" id="egu:105043714"/>
<keyword evidence="1" id="KW-0812">Transmembrane</keyword>
<evidence type="ECO:0000313" key="2">
    <source>
        <dbReference type="Proteomes" id="UP000504607"/>
    </source>
</evidence>
<proteinExistence type="predicted"/>
<keyword evidence="2" id="KW-1185">Reference proteome</keyword>